<evidence type="ECO:0000313" key="2">
    <source>
        <dbReference type="EMBL" id="KAJ8983480.1"/>
    </source>
</evidence>
<organism evidence="2 3">
    <name type="scientific">Molorchus minor</name>
    <dbReference type="NCBI Taxonomy" id="1323400"/>
    <lineage>
        <taxon>Eukaryota</taxon>
        <taxon>Metazoa</taxon>
        <taxon>Ecdysozoa</taxon>
        <taxon>Arthropoda</taxon>
        <taxon>Hexapoda</taxon>
        <taxon>Insecta</taxon>
        <taxon>Pterygota</taxon>
        <taxon>Neoptera</taxon>
        <taxon>Endopterygota</taxon>
        <taxon>Coleoptera</taxon>
        <taxon>Polyphaga</taxon>
        <taxon>Cucujiformia</taxon>
        <taxon>Chrysomeloidea</taxon>
        <taxon>Cerambycidae</taxon>
        <taxon>Lamiinae</taxon>
        <taxon>Monochamini</taxon>
        <taxon>Molorchus</taxon>
    </lineage>
</organism>
<reference evidence="2" key="1">
    <citation type="journal article" date="2023" name="Insect Mol. Biol.">
        <title>Genome sequencing provides insights into the evolution of gene families encoding plant cell wall-degrading enzymes in longhorned beetles.</title>
        <authorList>
            <person name="Shin N.R."/>
            <person name="Okamura Y."/>
            <person name="Kirsch R."/>
            <person name="Pauchet Y."/>
        </authorList>
    </citation>
    <scope>NUCLEOTIDE SEQUENCE</scope>
    <source>
        <strain evidence="2">MMC_N1</strain>
    </source>
</reference>
<gene>
    <name evidence="2" type="ORF">NQ317_014939</name>
</gene>
<name>A0ABQ9K1V1_9CUCU</name>
<comment type="caution">
    <text evidence="2">The sequence shown here is derived from an EMBL/GenBank/DDBJ whole genome shotgun (WGS) entry which is preliminary data.</text>
</comment>
<dbReference type="Gene3D" id="3.40.50.300">
    <property type="entry name" value="P-loop containing nucleotide triphosphate hydrolases"/>
    <property type="match status" value="1"/>
</dbReference>
<dbReference type="Pfam" id="PF12874">
    <property type="entry name" value="zf-met"/>
    <property type="match status" value="1"/>
</dbReference>
<evidence type="ECO:0000313" key="3">
    <source>
        <dbReference type="Proteomes" id="UP001162164"/>
    </source>
</evidence>
<protein>
    <recommendedName>
        <fullName evidence="1">C2H2-type domain-containing protein</fullName>
    </recommendedName>
</protein>
<sequence length="109" mass="13011">MATRRYARKQIKWVNNRFLGRNDRQVPPVYGLDTTDVTLWDGTYISNKKCEYEPLPVQNSAKSTSNSEEDTFNCEICERVFVGEFQWQIHLRSNRHKRRLESKRSRSKI</sequence>
<dbReference type="Proteomes" id="UP001162164">
    <property type="component" value="Unassembled WGS sequence"/>
</dbReference>
<proteinExistence type="predicted"/>
<accession>A0ABQ9K1V1</accession>
<dbReference type="SUPFAM" id="SSF57667">
    <property type="entry name" value="beta-beta-alpha zinc fingers"/>
    <property type="match status" value="1"/>
</dbReference>
<dbReference type="InterPro" id="IPR036236">
    <property type="entry name" value="Znf_C2H2_sf"/>
</dbReference>
<dbReference type="EMBL" id="JAPWTJ010000073">
    <property type="protein sequence ID" value="KAJ8983480.1"/>
    <property type="molecule type" value="Genomic_DNA"/>
</dbReference>
<feature type="domain" description="C2H2-type" evidence="1">
    <location>
        <begin position="74"/>
        <end position="96"/>
    </location>
</feature>
<dbReference type="InterPro" id="IPR013087">
    <property type="entry name" value="Znf_C2H2_type"/>
</dbReference>
<dbReference type="InterPro" id="IPR027417">
    <property type="entry name" value="P-loop_NTPase"/>
</dbReference>
<evidence type="ECO:0000259" key="1">
    <source>
        <dbReference type="PROSITE" id="PS00028"/>
    </source>
</evidence>
<dbReference type="PROSITE" id="PS00028">
    <property type="entry name" value="ZINC_FINGER_C2H2_1"/>
    <property type="match status" value="1"/>
</dbReference>
<dbReference type="Gene3D" id="3.30.160.60">
    <property type="entry name" value="Classic Zinc Finger"/>
    <property type="match status" value="1"/>
</dbReference>
<keyword evidence="3" id="KW-1185">Reference proteome</keyword>